<gene>
    <name evidence="2" type="ORF">NZH93_02325</name>
</gene>
<evidence type="ECO:0000313" key="2">
    <source>
        <dbReference type="EMBL" id="MCS7475674.1"/>
    </source>
</evidence>
<dbReference type="Gene3D" id="3.90.25.10">
    <property type="entry name" value="UDP-galactose 4-epimerase, domain 1"/>
    <property type="match status" value="1"/>
</dbReference>
<dbReference type="AlphaFoldDB" id="A0A9X2VGF8"/>
<evidence type="ECO:0000313" key="3">
    <source>
        <dbReference type="Proteomes" id="UP001141259"/>
    </source>
</evidence>
<dbReference type="Gene3D" id="3.40.50.720">
    <property type="entry name" value="NAD(P)-binding Rossmann-like Domain"/>
    <property type="match status" value="1"/>
</dbReference>
<dbReference type="InterPro" id="IPR051604">
    <property type="entry name" value="Ergot_Alk_Oxidoreductase"/>
</dbReference>
<proteinExistence type="predicted"/>
<dbReference type="Pfam" id="PF05368">
    <property type="entry name" value="NmrA"/>
    <property type="match status" value="1"/>
</dbReference>
<feature type="domain" description="NmrA-like" evidence="1">
    <location>
        <begin position="5"/>
        <end position="279"/>
    </location>
</feature>
<sequence length="296" mass="32116">MSQPKNVLVTAATGKTGVHTTRLLLERGHHVRALVHRLDERSAHLADLGAEVAVGDLLDLASVTSATRGIDTAYFAYPIVPGLVDATAVFAEATADSGVRAIVNMSQISARRDAVSDAARQHWIAERVLDWSPVPTTHLRPTFFAEWLITFLDDRGVLRLPFADGRHAPIAAEDQAHVIAAILEDPEPHAGEVYLLRGPVELNHTEIAAELSGALGRPLSYEPISLDEFTATLEARGFGAHTVQHLRSVAVDYRNGIFAGTDDVVATVGGKVPMTVAEYAVRNEEFFEDKGSWAFW</sequence>
<keyword evidence="3" id="KW-1185">Reference proteome</keyword>
<name>A0A9X2VGF8_9PSEU</name>
<accession>A0A9X2VGF8</accession>
<dbReference type="SUPFAM" id="SSF51735">
    <property type="entry name" value="NAD(P)-binding Rossmann-fold domains"/>
    <property type="match status" value="1"/>
</dbReference>
<protein>
    <submittedName>
        <fullName evidence="2">NmrA family NAD(P)-binding protein</fullName>
    </submittedName>
</protein>
<dbReference type="RefSeq" id="WP_259621184.1">
    <property type="nucleotide sequence ID" value="NZ_JANYMP010000001.1"/>
</dbReference>
<dbReference type="Proteomes" id="UP001141259">
    <property type="component" value="Unassembled WGS sequence"/>
</dbReference>
<comment type="caution">
    <text evidence="2">The sequence shown here is derived from an EMBL/GenBank/DDBJ whole genome shotgun (WGS) entry which is preliminary data.</text>
</comment>
<evidence type="ECO:0000259" key="1">
    <source>
        <dbReference type="Pfam" id="PF05368"/>
    </source>
</evidence>
<dbReference type="PANTHER" id="PTHR43162:SF1">
    <property type="entry name" value="PRESTALK A DIFFERENTIATION PROTEIN A"/>
    <property type="match status" value="1"/>
</dbReference>
<dbReference type="InterPro" id="IPR008030">
    <property type="entry name" value="NmrA-like"/>
</dbReference>
<organism evidence="2 3">
    <name type="scientific">Umezawaea endophytica</name>
    <dbReference type="NCBI Taxonomy" id="1654476"/>
    <lineage>
        <taxon>Bacteria</taxon>
        <taxon>Bacillati</taxon>
        <taxon>Actinomycetota</taxon>
        <taxon>Actinomycetes</taxon>
        <taxon>Pseudonocardiales</taxon>
        <taxon>Pseudonocardiaceae</taxon>
        <taxon>Umezawaea</taxon>
    </lineage>
</organism>
<dbReference type="PANTHER" id="PTHR43162">
    <property type="match status" value="1"/>
</dbReference>
<dbReference type="InterPro" id="IPR036291">
    <property type="entry name" value="NAD(P)-bd_dom_sf"/>
</dbReference>
<dbReference type="EMBL" id="JANYMP010000001">
    <property type="protein sequence ID" value="MCS7475674.1"/>
    <property type="molecule type" value="Genomic_DNA"/>
</dbReference>
<reference evidence="2" key="1">
    <citation type="submission" date="2022-08" db="EMBL/GenBank/DDBJ databases">
        <authorList>
            <person name="Tistechok S."/>
            <person name="Samborskyy M."/>
            <person name="Roman I."/>
        </authorList>
    </citation>
    <scope>NUCLEOTIDE SEQUENCE</scope>
    <source>
        <strain evidence="2">DSM 103496</strain>
    </source>
</reference>